<reference evidence="2 3" key="1">
    <citation type="submission" date="2019-11" db="EMBL/GenBank/DDBJ databases">
        <authorList>
            <person name="Zheng R.K."/>
            <person name="Sun C.M."/>
        </authorList>
    </citation>
    <scope>NUCLEOTIDE SEQUENCE [LARGE SCALE GENOMIC DNA]</scope>
    <source>
        <strain evidence="2 3">SRB007</strain>
    </source>
</reference>
<dbReference type="AlphaFoldDB" id="A0A6I6JC66"/>
<accession>A0A6I6JC66</accession>
<proteinExistence type="predicted"/>
<protein>
    <submittedName>
        <fullName evidence="2">Glutaredoxin family protein</fullName>
    </submittedName>
</protein>
<dbReference type="InterPro" id="IPR011767">
    <property type="entry name" value="GLR_AS"/>
</dbReference>
<organism evidence="2 3">
    <name type="scientific">Pseudodesulfovibrio cashew</name>
    <dbReference type="NCBI Taxonomy" id="2678688"/>
    <lineage>
        <taxon>Bacteria</taxon>
        <taxon>Pseudomonadati</taxon>
        <taxon>Thermodesulfobacteriota</taxon>
        <taxon>Desulfovibrionia</taxon>
        <taxon>Desulfovibrionales</taxon>
        <taxon>Desulfovibrionaceae</taxon>
    </lineage>
</organism>
<dbReference type="InterPro" id="IPR036249">
    <property type="entry name" value="Thioredoxin-like_sf"/>
</dbReference>
<dbReference type="Gene3D" id="3.40.30.10">
    <property type="entry name" value="Glutaredoxin"/>
    <property type="match status" value="1"/>
</dbReference>
<name>A0A6I6JC66_9BACT</name>
<dbReference type="Proteomes" id="UP000428328">
    <property type="component" value="Chromosome"/>
</dbReference>
<dbReference type="RefSeq" id="WP_158947622.1">
    <property type="nucleotide sequence ID" value="NZ_CP046400.1"/>
</dbReference>
<sequence>MSKEITLYTISNCPHCNKTRELLTELVGANGFKWVFTDRLFGDERNEAMRRLRAINPDIAFPVTFIGDESVVGYKEDHIRELLA</sequence>
<gene>
    <name evidence="2" type="ORF">GM415_09620</name>
</gene>
<dbReference type="InterPro" id="IPR002109">
    <property type="entry name" value="Glutaredoxin"/>
</dbReference>
<dbReference type="KEGG" id="psel:GM415_09620"/>
<dbReference type="PROSITE" id="PS00195">
    <property type="entry name" value="GLUTAREDOXIN_1"/>
    <property type="match status" value="1"/>
</dbReference>
<dbReference type="CDD" id="cd02976">
    <property type="entry name" value="NrdH"/>
    <property type="match status" value="1"/>
</dbReference>
<evidence type="ECO:0000313" key="2">
    <source>
        <dbReference type="EMBL" id="QGY40375.1"/>
    </source>
</evidence>
<dbReference type="EMBL" id="CP046400">
    <property type="protein sequence ID" value="QGY40375.1"/>
    <property type="molecule type" value="Genomic_DNA"/>
</dbReference>
<evidence type="ECO:0000313" key="3">
    <source>
        <dbReference type="Proteomes" id="UP000428328"/>
    </source>
</evidence>
<keyword evidence="3" id="KW-1185">Reference proteome</keyword>
<dbReference type="Pfam" id="PF00462">
    <property type="entry name" value="Glutaredoxin"/>
    <property type="match status" value="1"/>
</dbReference>
<feature type="domain" description="Glutaredoxin" evidence="1">
    <location>
        <begin position="5"/>
        <end position="71"/>
    </location>
</feature>
<dbReference type="PROSITE" id="PS51354">
    <property type="entry name" value="GLUTAREDOXIN_2"/>
    <property type="match status" value="1"/>
</dbReference>
<evidence type="ECO:0000259" key="1">
    <source>
        <dbReference type="Pfam" id="PF00462"/>
    </source>
</evidence>
<dbReference type="SUPFAM" id="SSF52833">
    <property type="entry name" value="Thioredoxin-like"/>
    <property type="match status" value="1"/>
</dbReference>